<evidence type="ECO:0000313" key="2">
    <source>
        <dbReference type="EMBL" id="ART74464.1"/>
    </source>
</evidence>
<name>A0A1Y0CHE7_9MYCO</name>
<geneLocation type="plasmid" evidence="2 3">
    <name>unnamed3</name>
</geneLocation>
<dbReference type="EMBL" id="CP020812">
    <property type="protein sequence ID" value="ART74464.1"/>
    <property type="molecule type" value="Genomic_DNA"/>
</dbReference>
<dbReference type="AlphaFoldDB" id="A0A1Y0CHE7"/>
<feature type="transmembrane region" description="Helical" evidence="1">
    <location>
        <begin position="100"/>
        <end position="122"/>
    </location>
</feature>
<keyword evidence="1" id="KW-1133">Transmembrane helix</keyword>
<gene>
    <name evidence="2" type="ORF">BTO20_38315</name>
</gene>
<dbReference type="KEGG" id="mdx:BTO20_38315"/>
<accession>A0A1Y0CHE7</accession>
<dbReference type="RefSeq" id="WP_087083819.1">
    <property type="nucleotide sequence ID" value="NZ_CP020812.1"/>
</dbReference>
<proteinExistence type="predicted"/>
<evidence type="ECO:0000256" key="1">
    <source>
        <dbReference type="SAM" id="Phobius"/>
    </source>
</evidence>
<keyword evidence="3" id="KW-1185">Reference proteome</keyword>
<dbReference type="OrthoDB" id="4712555at2"/>
<organism evidence="2 3">
    <name type="scientific">Mycobacterium dioxanotrophicus</name>
    <dbReference type="NCBI Taxonomy" id="482462"/>
    <lineage>
        <taxon>Bacteria</taxon>
        <taxon>Bacillati</taxon>
        <taxon>Actinomycetota</taxon>
        <taxon>Actinomycetes</taxon>
        <taxon>Mycobacteriales</taxon>
        <taxon>Mycobacteriaceae</taxon>
        <taxon>Mycobacterium</taxon>
    </lineage>
</organism>
<protein>
    <submittedName>
        <fullName evidence="2">Uncharacterized protein</fullName>
    </submittedName>
</protein>
<keyword evidence="2" id="KW-0614">Plasmid</keyword>
<reference evidence="2 3" key="1">
    <citation type="submission" date="2017-04" db="EMBL/GenBank/DDBJ databases">
        <title>Whole Genome Sequence of 1,4-Dioxane Degrading Bacterium Mycobacterium dioxanotrophicus PH-06.</title>
        <authorList>
            <person name="He Y."/>
        </authorList>
    </citation>
    <scope>NUCLEOTIDE SEQUENCE [LARGE SCALE GENOMIC DNA]</scope>
    <source>
        <strain evidence="2 3">PH-06</strain>
        <plasmid evidence="2 3">unnamed3</plasmid>
    </source>
</reference>
<keyword evidence="1" id="KW-0812">Transmembrane</keyword>
<sequence length="270" mass="28616">MTTFATQSPATGPWKTADEVSRETGLRPDLVLRFIPHTETPNGPRYNPHHIALAGTVKQMTDAGAPADAIDAAVRDLLQRPDLAAVAPLARSPKRRNGRLLTVAGVSAAIALLIGGVIGGLIGSGNRSTTTAAPVPVTVTATAPTQELPGVPAAVDPVCDEWGALNTEFRDRRAAWVATDANIPASQWNAEQRRITMAVIPVLRDEAAELRTLANKASDPALRDLLGLNASYKEAFAERLPNYVPATDKQVWSAAVDFGNAVNSYCNATR</sequence>
<evidence type="ECO:0000313" key="3">
    <source>
        <dbReference type="Proteomes" id="UP000195331"/>
    </source>
</evidence>
<keyword evidence="1" id="KW-0472">Membrane</keyword>
<dbReference type="Proteomes" id="UP000195331">
    <property type="component" value="Plasmid unnamed3"/>
</dbReference>